<evidence type="ECO:0000313" key="1">
    <source>
        <dbReference type="EMBL" id="QTA82066.1"/>
    </source>
</evidence>
<dbReference type="AlphaFoldDB" id="A0A975BAR1"/>
<name>A0A975BAR1_9BACT</name>
<dbReference type="EMBL" id="CP061799">
    <property type="protein sequence ID" value="QTA82066.1"/>
    <property type="molecule type" value="Genomic_DNA"/>
</dbReference>
<organism evidence="1 2">
    <name type="scientific">Desulfonema limicola</name>
    <dbReference type="NCBI Taxonomy" id="45656"/>
    <lineage>
        <taxon>Bacteria</taxon>
        <taxon>Pseudomonadati</taxon>
        <taxon>Thermodesulfobacteriota</taxon>
        <taxon>Desulfobacteria</taxon>
        <taxon>Desulfobacterales</taxon>
        <taxon>Desulfococcaceae</taxon>
        <taxon>Desulfonema</taxon>
    </lineage>
</organism>
<keyword evidence="2" id="KW-1185">Reference proteome</keyword>
<reference evidence="1" key="1">
    <citation type="journal article" date="2021" name="Microb. Physiol.">
        <title>Proteogenomic Insights into the Physiology of Marine, Sulfate-Reducing, Filamentous Desulfonema limicola and Desulfonema magnum.</title>
        <authorList>
            <person name="Schnaars V."/>
            <person name="Wohlbrand L."/>
            <person name="Scheve S."/>
            <person name="Hinrichs C."/>
            <person name="Reinhardt R."/>
            <person name="Rabus R."/>
        </authorList>
    </citation>
    <scope>NUCLEOTIDE SEQUENCE</scope>
    <source>
        <strain evidence="1">5ac10</strain>
    </source>
</reference>
<gene>
    <name evidence="1" type="ORF">dnl_44300</name>
</gene>
<dbReference type="RefSeq" id="WP_207688029.1">
    <property type="nucleotide sequence ID" value="NZ_CP061799.1"/>
</dbReference>
<proteinExistence type="predicted"/>
<protein>
    <submittedName>
        <fullName evidence="1">Uncharacterized protein</fullName>
    </submittedName>
</protein>
<dbReference type="Proteomes" id="UP000663720">
    <property type="component" value="Chromosome"/>
</dbReference>
<evidence type="ECO:0000313" key="2">
    <source>
        <dbReference type="Proteomes" id="UP000663720"/>
    </source>
</evidence>
<dbReference type="KEGG" id="dli:dnl_44300"/>
<sequence>MTPDKHTNMQIKDDLQKRIKELNCLQQIEQFAGNAQGNLNDILQKCVAVLSAAWLHSDSAVAKICLDDNVYQSGNMDTCRTIQTSEINVNGSPCGSIKIGYTQVFAEADEGPFLATERVLIDLRKRRAFQIEHGGDQRWVMGLEHTNQ</sequence>
<accession>A0A975BAR1</accession>